<dbReference type="RefSeq" id="WP_344625936.1">
    <property type="nucleotide sequence ID" value="NZ_BAAALD010000055.1"/>
</dbReference>
<dbReference type="EMBL" id="BAAALD010000055">
    <property type="protein sequence ID" value="GAA1101476.1"/>
    <property type="molecule type" value="Genomic_DNA"/>
</dbReference>
<organism evidence="1 2">
    <name type="scientific">Kitasatospora arboriphila</name>
    <dbReference type="NCBI Taxonomy" id="258052"/>
    <lineage>
        <taxon>Bacteria</taxon>
        <taxon>Bacillati</taxon>
        <taxon>Actinomycetota</taxon>
        <taxon>Actinomycetes</taxon>
        <taxon>Kitasatosporales</taxon>
        <taxon>Streptomycetaceae</taxon>
        <taxon>Kitasatospora</taxon>
    </lineage>
</organism>
<proteinExistence type="predicted"/>
<keyword evidence="2" id="KW-1185">Reference proteome</keyword>
<comment type="caution">
    <text evidence="1">The sequence shown here is derived from an EMBL/GenBank/DDBJ whole genome shotgun (WGS) entry which is preliminary data.</text>
</comment>
<sequence length="80" mass="8643">MSASMSFNARPATQVTCHDYGTDRPPILNLWSTPVSLTITGDNAIPIEDHLAFARNLAAETASYLAAMERFAATDMGRTP</sequence>
<accession>A0ABN1TTI0</accession>
<dbReference type="Proteomes" id="UP001499987">
    <property type="component" value="Unassembled WGS sequence"/>
</dbReference>
<evidence type="ECO:0000313" key="2">
    <source>
        <dbReference type="Proteomes" id="UP001499987"/>
    </source>
</evidence>
<reference evidence="1 2" key="1">
    <citation type="journal article" date="2019" name="Int. J. Syst. Evol. Microbiol.">
        <title>The Global Catalogue of Microorganisms (GCM) 10K type strain sequencing project: providing services to taxonomists for standard genome sequencing and annotation.</title>
        <authorList>
            <consortium name="The Broad Institute Genomics Platform"/>
            <consortium name="The Broad Institute Genome Sequencing Center for Infectious Disease"/>
            <person name="Wu L."/>
            <person name="Ma J."/>
        </authorList>
    </citation>
    <scope>NUCLEOTIDE SEQUENCE [LARGE SCALE GENOMIC DNA]</scope>
    <source>
        <strain evidence="1 2">JCM 13002</strain>
    </source>
</reference>
<gene>
    <name evidence="1" type="ORF">GCM10009663_50190</name>
</gene>
<evidence type="ECO:0000313" key="1">
    <source>
        <dbReference type="EMBL" id="GAA1101476.1"/>
    </source>
</evidence>
<name>A0ABN1TTI0_9ACTN</name>
<protein>
    <submittedName>
        <fullName evidence="1">Uncharacterized protein</fullName>
    </submittedName>
</protein>